<dbReference type="Proteomes" id="UP000269265">
    <property type="component" value="Unassembled WGS sequence"/>
</dbReference>
<protein>
    <submittedName>
        <fullName evidence="3">Uncharacterized protein</fullName>
    </submittedName>
</protein>
<evidence type="ECO:0000313" key="4">
    <source>
        <dbReference type="Proteomes" id="UP000269265"/>
    </source>
</evidence>
<dbReference type="EMBL" id="RSED01000001">
    <property type="protein sequence ID" value="RRS06039.1"/>
    <property type="molecule type" value="Genomic_DNA"/>
</dbReference>
<accession>A0A3R8S4S7</accession>
<evidence type="ECO:0000313" key="3">
    <source>
        <dbReference type="EMBL" id="RRS06039.1"/>
    </source>
</evidence>
<feature type="chain" id="PRO_5018614613" evidence="2">
    <location>
        <begin position="23"/>
        <end position="241"/>
    </location>
</feature>
<evidence type="ECO:0000256" key="2">
    <source>
        <dbReference type="SAM" id="SignalP"/>
    </source>
</evidence>
<keyword evidence="2" id="KW-0732">Signal</keyword>
<evidence type="ECO:0000256" key="1">
    <source>
        <dbReference type="SAM" id="MobiDB-lite"/>
    </source>
</evidence>
<sequence>MKDTRCTAVLLALSILLPLAHAERSAMKPSNASQNSPVVARGLSPEQISAIRKVGRNVLAAKKGGAEDATDVEQLAQLRATLSRVVAADVGPQNRGVLSASVQNEMQKLGNSAENDAHPQPESRRAARANARALVAQLKGRGEWKASRSRSVPEDDTLSAGMPIGKQRAQLFERWAEKLDTALADDGPDGPRDLLVLHQQLQGELGRPSDVPAGRGTPTLKAMPAETNPARRVKASKSSGN</sequence>
<feature type="region of interest" description="Disordered" evidence="1">
    <location>
        <begin position="203"/>
        <end position="241"/>
    </location>
</feature>
<dbReference type="RefSeq" id="WP_125241182.1">
    <property type="nucleotide sequence ID" value="NZ_RSED01000001.1"/>
</dbReference>
<feature type="region of interest" description="Disordered" evidence="1">
    <location>
        <begin position="138"/>
        <end position="161"/>
    </location>
</feature>
<gene>
    <name evidence="3" type="ORF">EIP75_00020</name>
</gene>
<keyword evidence="4" id="KW-1185">Reference proteome</keyword>
<dbReference type="OrthoDB" id="9181210at2"/>
<organism evidence="3 4">
    <name type="scientific">Aquabacterium soli</name>
    <dbReference type="NCBI Taxonomy" id="2493092"/>
    <lineage>
        <taxon>Bacteria</taxon>
        <taxon>Pseudomonadati</taxon>
        <taxon>Pseudomonadota</taxon>
        <taxon>Betaproteobacteria</taxon>
        <taxon>Burkholderiales</taxon>
        <taxon>Aquabacterium</taxon>
    </lineage>
</organism>
<feature type="signal peptide" evidence="2">
    <location>
        <begin position="1"/>
        <end position="22"/>
    </location>
</feature>
<proteinExistence type="predicted"/>
<comment type="caution">
    <text evidence="3">The sequence shown here is derived from an EMBL/GenBank/DDBJ whole genome shotgun (WGS) entry which is preliminary data.</text>
</comment>
<dbReference type="AlphaFoldDB" id="A0A3R8S4S7"/>
<name>A0A3R8S4S7_9BURK</name>
<reference evidence="3 4" key="1">
    <citation type="submission" date="2018-12" db="EMBL/GenBank/DDBJ databases">
        <title>The whole draft genome of Aquabacterium sp. SJQ9.</title>
        <authorList>
            <person name="Sun L."/>
            <person name="Gao X."/>
            <person name="Chen W."/>
            <person name="Huang K."/>
        </authorList>
    </citation>
    <scope>NUCLEOTIDE SEQUENCE [LARGE SCALE GENOMIC DNA]</scope>
    <source>
        <strain evidence="3 4">SJQ9</strain>
    </source>
</reference>